<gene>
    <name evidence="1" type="ORF">SDC9_192263</name>
</gene>
<reference evidence="1" key="1">
    <citation type="submission" date="2019-08" db="EMBL/GenBank/DDBJ databases">
        <authorList>
            <person name="Kucharzyk K."/>
            <person name="Murdoch R.W."/>
            <person name="Higgins S."/>
            <person name="Loffler F."/>
        </authorList>
    </citation>
    <scope>NUCLEOTIDE SEQUENCE</scope>
</reference>
<organism evidence="1">
    <name type="scientific">bioreactor metagenome</name>
    <dbReference type="NCBI Taxonomy" id="1076179"/>
    <lineage>
        <taxon>unclassified sequences</taxon>
        <taxon>metagenomes</taxon>
        <taxon>ecological metagenomes</taxon>
    </lineage>
</organism>
<dbReference type="SUPFAM" id="SSF54001">
    <property type="entry name" value="Cysteine proteinases"/>
    <property type="match status" value="1"/>
</dbReference>
<proteinExistence type="predicted"/>
<dbReference type="GO" id="GO:0070005">
    <property type="term" value="F:cysteine-type aminopeptidase activity"/>
    <property type="evidence" value="ECO:0007669"/>
    <property type="project" value="InterPro"/>
</dbReference>
<evidence type="ECO:0000313" key="1">
    <source>
        <dbReference type="EMBL" id="MPN44698.1"/>
    </source>
</evidence>
<sequence>MLLTGIVKDQNGTIYYITKNSWGKEGIFEGYLNMSESFVRAKSVSMLVNKNSIPKGIREKLGI</sequence>
<comment type="caution">
    <text evidence="1">The sequence shown here is derived from an EMBL/GenBank/DDBJ whole genome shotgun (WGS) entry which is preliminary data.</text>
</comment>
<dbReference type="Pfam" id="PF03051">
    <property type="entry name" value="Peptidase_C1_2"/>
    <property type="match status" value="1"/>
</dbReference>
<dbReference type="GO" id="GO:0006508">
    <property type="term" value="P:proteolysis"/>
    <property type="evidence" value="ECO:0007669"/>
    <property type="project" value="InterPro"/>
</dbReference>
<dbReference type="InterPro" id="IPR038765">
    <property type="entry name" value="Papain-like_cys_pep_sf"/>
</dbReference>
<dbReference type="Gene3D" id="3.90.70.10">
    <property type="entry name" value="Cysteine proteinases"/>
    <property type="match status" value="1"/>
</dbReference>
<dbReference type="InterPro" id="IPR004134">
    <property type="entry name" value="Peptidase_C1B"/>
</dbReference>
<protein>
    <recommendedName>
        <fullName evidence="2">Aminopeptidase C</fullName>
    </recommendedName>
</protein>
<name>A0A645I0C5_9ZZZZ</name>
<dbReference type="EMBL" id="VSSQ01104016">
    <property type="protein sequence ID" value="MPN44698.1"/>
    <property type="molecule type" value="Genomic_DNA"/>
</dbReference>
<accession>A0A645I0C5</accession>
<dbReference type="AlphaFoldDB" id="A0A645I0C5"/>
<evidence type="ECO:0008006" key="2">
    <source>
        <dbReference type="Google" id="ProtNLM"/>
    </source>
</evidence>